<evidence type="ECO:0000256" key="1">
    <source>
        <dbReference type="SAM" id="MobiDB-lite"/>
    </source>
</evidence>
<dbReference type="STRING" id="1123397.SAMN05660831_02053"/>
<evidence type="ECO:0000313" key="4">
    <source>
        <dbReference type="Proteomes" id="UP000198611"/>
    </source>
</evidence>
<feature type="region of interest" description="Disordered" evidence="1">
    <location>
        <begin position="49"/>
        <end position="73"/>
    </location>
</feature>
<dbReference type="AlphaFoldDB" id="A0A1I1UF96"/>
<protein>
    <recommendedName>
        <fullName evidence="2">DUF4224 domain-containing protein</fullName>
    </recommendedName>
</protein>
<proteinExistence type="predicted"/>
<name>A0A1I1UF96_9GAMM</name>
<accession>A0A1I1UF96</accession>
<dbReference type="EMBL" id="FOMJ01000007">
    <property type="protein sequence ID" value="SFD66630.1"/>
    <property type="molecule type" value="Genomic_DNA"/>
</dbReference>
<dbReference type="Proteomes" id="UP000198611">
    <property type="component" value="Unassembled WGS sequence"/>
</dbReference>
<keyword evidence="4" id="KW-1185">Reference proteome</keyword>
<sequence length="73" mass="8195">MSLCLTADELQELTGYQLPAYQRGWLERNGWTYVEDRVGRPRVSRAHAEQMLAGGSGSSARPEPDFARLRKTG</sequence>
<dbReference type="OrthoDB" id="7067019at2"/>
<feature type="compositionally biased region" description="Basic and acidic residues" evidence="1">
    <location>
        <begin position="62"/>
        <end position="73"/>
    </location>
</feature>
<gene>
    <name evidence="3" type="ORF">SAMN05660831_02053</name>
</gene>
<evidence type="ECO:0000313" key="3">
    <source>
        <dbReference type="EMBL" id="SFD66630.1"/>
    </source>
</evidence>
<dbReference type="InterPro" id="IPR025319">
    <property type="entry name" value="DUF4224"/>
</dbReference>
<feature type="domain" description="DUF4224" evidence="2">
    <location>
        <begin position="5"/>
        <end position="48"/>
    </location>
</feature>
<organism evidence="3 4">
    <name type="scientific">Thiohalospira halophila DSM 15071</name>
    <dbReference type="NCBI Taxonomy" id="1123397"/>
    <lineage>
        <taxon>Bacteria</taxon>
        <taxon>Pseudomonadati</taxon>
        <taxon>Pseudomonadota</taxon>
        <taxon>Gammaproteobacteria</taxon>
        <taxon>Thiohalospirales</taxon>
        <taxon>Thiohalospiraceae</taxon>
        <taxon>Thiohalospira</taxon>
    </lineage>
</organism>
<dbReference type="Pfam" id="PF13986">
    <property type="entry name" value="DUF4224"/>
    <property type="match status" value="1"/>
</dbReference>
<dbReference type="RefSeq" id="WP_159433065.1">
    <property type="nucleotide sequence ID" value="NZ_FOMJ01000007.1"/>
</dbReference>
<evidence type="ECO:0000259" key="2">
    <source>
        <dbReference type="Pfam" id="PF13986"/>
    </source>
</evidence>
<reference evidence="3 4" key="1">
    <citation type="submission" date="2016-10" db="EMBL/GenBank/DDBJ databases">
        <authorList>
            <person name="de Groot N.N."/>
        </authorList>
    </citation>
    <scope>NUCLEOTIDE SEQUENCE [LARGE SCALE GENOMIC DNA]</scope>
    <source>
        <strain evidence="3 4">HL3</strain>
    </source>
</reference>